<keyword evidence="2" id="KW-0489">Methyltransferase</keyword>
<dbReference type="Pfam" id="PF13649">
    <property type="entry name" value="Methyltransf_25"/>
    <property type="match status" value="1"/>
</dbReference>
<dbReference type="Proteomes" id="UP001595998">
    <property type="component" value="Unassembled WGS sequence"/>
</dbReference>
<evidence type="ECO:0000259" key="1">
    <source>
        <dbReference type="Pfam" id="PF13649"/>
    </source>
</evidence>
<organism evidence="2 3">
    <name type="scientific">Deinococcus navajonensis</name>
    <dbReference type="NCBI Taxonomy" id="309884"/>
    <lineage>
        <taxon>Bacteria</taxon>
        <taxon>Thermotogati</taxon>
        <taxon>Deinococcota</taxon>
        <taxon>Deinococci</taxon>
        <taxon>Deinococcales</taxon>
        <taxon>Deinococcaceae</taxon>
        <taxon>Deinococcus</taxon>
    </lineage>
</organism>
<dbReference type="EC" id="2.1.1.222" evidence="2"/>
<dbReference type="EMBL" id="JBHSEH010000005">
    <property type="protein sequence ID" value="MFC4426106.1"/>
    <property type="molecule type" value="Genomic_DNA"/>
</dbReference>
<dbReference type="EC" id="2.1.1.64" evidence="2"/>
<dbReference type="RefSeq" id="WP_380038158.1">
    <property type="nucleotide sequence ID" value="NZ_JBHSEH010000005.1"/>
</dbReference>
<dbReference type="InterPro" id="IPR029063">
    <property type="entry name" value="SAM-dependent_MTases_sf"/>
</dbReference>
<dbReference type="InterPro" id="IPR041698">
    <property type="entry name" value="Methyltransf_25"/>
</dbReference>
<keyword evidence="3" id="KW-1185">Reference proteome</keyword>
<dbReference type="Gene3D" id="3.40.50.150">
    <property type="entry name" value="Vaccinia Virus protein VP39"/>
    <property type="match status" value="1"/>
</dbReference>
<reference evidence="3" key="1">
    <citation type="journal article" date="2019" name="Int. J. Syst. Evol. Microbiol.">
        <title>The Global Catalogue of Microorganisms (GCM) 10K type strain sequencing project: providing services to taxonomists for standard genome sequencing and annotation.</title>
        <authorList>
            <consortium name="The Broad Institute Genomics Platform"/>
            <consortium name="The Broad Institute Genome Sequencing Center for Infectious Disease"/>
            <person name="Wu L."/>
            <person name="Ma J."/>
        </authorList>
    </citation>
    <scope>NUCLEOTIDE SEQUENCE [LARGE SCALE GENOMIC DNA]</scope>
    <source>
        <strain evidence="3">CCUG 56029</strain>
    </source>
</reference>
<evidence type="ECO:0000313" key="2">
    <source>
        <dbReference type="EMBL" id="MFC4426106.1"/>
    </source>
</evidence>
<protein>
    <submittedName>
        <fullName evidence="2">Class I SAM-dependent methyltransferase</fullName>
        <ecNumber evidence="2">2.1.1.222</ecNumber>
        <ecNumber evidence="2">2.1.1.64</ecNumber>
    </submittedName>
</protein>
<evidence type="ECO:0000313" key="3">
    <source>
        <dbReference type="Proteomes" id="UP001595998"/>
    </source>
</evidence>
<comment type="caution">
    <text evidence="2">The sequence shown here is derived from an EMBL/GenBank/DDBJ whole genome shotgun (WGS) entry which is preliminary data.</text>
</comment>
<dbReference type="GO" id="GO:0061542">
    <property type="term" value="F:3-demethylubiquinol 3-O-methyltransferase activity"/>
    <property type="evidence" value="ECO:0007669"/>
    <property type="project" value="UniProtKB-EC"/>
</dbReference>
<sequence>MTQHWSHTFYARQDQLTGWYGQDIHLFHKKQAARVTQHLGCTGTLLELGSGGGQFAVSAARLGHQVTALDLWAGAGEYTRTLASRYGTQVDVVTGDFYSVEVPGAFDSVCYWDGFGVGSDDDQRLLLGRIATWLAPGGVAFVDVYTPWYWAHHAGFTRAAAGYTQAYGFNADGCRMTDTYTAEDGPVTQSLRCYSPADLRLLLRGTELSLVDLWPGGHYDPHAGTFRPEVSLGECMTFTALLQTGTAPDAR</sequence>
<proteinExistence type="predicted"/>
<name>A0ABV8XKK3_9DEIO</name>
<keyword evidence="2" id="KW-0808">Transferase</keyword>
<dbReference type="GO" id="GO:0032259">
    <property type="term" value="P:methylation"/>
    <property type="evidence" value="ECO:0007669"/>
    <property type="project" value="UniProtKB-KW"/>
</dbReference>
<accession>A0ABV8XKK3</accession>
<gene>
    <name evidence="2" type="ORF">ACFOZ9_07745</name>
</gene>
<feature type="domain" description="Methyltransferase" evidence="1">
    <location>
        <begin position="46"/>
        <end position="138"/>
    </location>
</feature>
<dbReference type="GO" id="GO:0102208">
    <property type="term" value="F:2-polyprenyl-6-hydroxyphenol methylase activity"/>
    <property type="evidence" value="ECO:0007669"/>
    <property type="project" value="UniProtKB-EC"/>
</dbReference>
<dbReference type="CDD" id="cd02440">
    <property type="entry name" value="AdoMet_MTases"/>
    <property type="match status" value="1"/>
</dbReference>
<dbReference type="SUPFAM" id="SSF53335">
    <property type="entry name" value="S-adenosyl-L-methionine-dependent methyltransferases"/>
    <property type="match status" value="1"/>
</dbReference>